<keyword evidence="5" id="KW-0804">Transcription</keyword>
<evidence type="ECO:0000313" key="7">
    <source>
        <dbReference type="EMBL" id="AES65499.1"/>
    </source>
</evidence>
<evidence type="ECO:0000313" key="9">
    <source>
        <dbReference type="Proteomes" id="UP000002051"/>
    </source>
</evidence>
<reference evidence="8" key="3">
    <citation type="submission" date="2015-04" db="UniProtKB">
        <authorList>
            <consortium name="EnsemblPlants"/>
        </authorList>
    </citation>
    <scope>IDENTIFICATION</scope>
    <source>
        <strain evidence="8">cv. Jemalong A17</strain>
    </source>
</reference>
<dbReference type="InterPro" id="IPR007645">
    <property type="entry name" value="RNA_pol_Rpb2_3"/>
</dbReference>
<keyword evidence="3" id="KW-0808">Transferase</keyword>
<evidence type="ECO:0000313" key="8">
    <source>
        <dbReference type="EnsemblPlants" id="AES65499"/>
    </source>
</evidence>
<keyword evidence="2 7" id="KW-0240">DNA-directed RNA polymerase</keyword>
<dbReference type="EMBL" id="CM001218">
    <property type="protein sequence ID" value="AES65499.1"/>
    <property type="molecule type" value="Genomic_DNA"/>
</dbReference>
<gene>
    <name evidence="7" type="ordered locus">MTR_2g040120</name>
</gene>
<dbReference type="SUPFAM" id="SSF64484">
    <property type="entry name" value="beta and beta-prime subunits of DNA dependent RNA-polymerase"/>
    <property type="match status" value="1"/>
</dbReference>
<evidence type="ECO:0000256" key="5">
    <source>
        <dbReference type="ARBA" id="ARBA00023163"/>
    </source>
</evidence>
<evidence type="ECO:0000256" key="2">
    <source>
        <dbReference type="ARBA" id="ARBA00022478"/>
    </source>
</evidence>
<protein>
    <recommendedName>
        <fullName evidence="1">DNA-directed RNA polymerase</fullName>
        <ecNumber evidence="1">2.7.7.6</ecNumber>
    </recommendedName>
</protein>
<organism evidence="7 9">
    <name type="scientific">Medicago truncatula</name>
    <name type="common">Barrel medic</name>
    <name type="synonym">Medicago tribuloides</name>
    <dbReference type="NCBI Taxonomy" id="3880"/>
    <lineage>
        <taxon>Eukaryota</taxon>
        <taxon>Viridiplantae</taxon>
        <taxon>Streptophyta</taxon>
        <taxon>Embryophyta</taxon>
        <taxon>Tracheophyta</taxon>
        <taxon>Spermatophyta</taxon>
        <taxon>Magnoliopsida</taxon>
        <taxon>eudicotyledons</taxon>
        <taxon>Gunneridae</taxon>
        <taxon>Pentapetalae</taxon>
        <taxon>rosids</taxon>
        <taxon>fabids</taxon>
        <taxon>Fabales</taxon>
        <taxon>Fabaceae</taxon>
        <taxon>Papilionoideae</taxon>
        <taxon>50 kb inversion clade</taxon>
        <taxon>NPAAA clade</taxon>
        <taxon>Hologalegina</taxon>
        <taxon>IRL clade</taxon>
        <taxon>Trifolieae</taxon>
        <taxon>Medicago</taxon>
    </lineage>
</organism>
<dbReference type="EnsemblPlants" id="AES65499">
    <property type="protein sequence ID" value="AES65499"/>
    <property type="gene ID" value="MTR_2g040120"/>
</dbReference>
<proteinExistence type="predicted"/>
<evidence type="ECO:0000256" key="3">
    <source>
        <dbReference type="ARBA" id="ARBA00022679"/>
    </source>
</evidence>
<dbReference type="STRING" id="3880.G7IQ86"/>
<dbReference type="AlphaFoldDB" id="G7IQ86"/>
<dbReference type="GO" id="GO:0003899">
    <property type="term" value="F:DNA-directed RNA polymerase activity"/>
    <property type="evidence" value="ECO:0007669"/>
    <property type="project" value="UniProtKB-EC"/>
</dbReference>
<dbReference type="PaxDb" id="3880-AES65499"/>
<feature type="domain" description="RNA polymerase Rpb2" evidence="6">
    <location>
        <begin position="9"/>
        <end position="69"/>
    </location>
</feature>
<reference evidence="7 9" key="2">
    <citation type="journal article" date="2014" name="BMC Genomics">
        <title>An improved genome release (version Mt4.0) for the model legume Medicago truncatula.</title>
        <authorList>
            <person name="Tang H."/>
            <person name="Krishnakumar V."/>
            <person name="Bidwell S."/>
            <person name="Rosen B."/>
            <person name="Chan A."/>
            <person name="Zhou S."/>
            <person name="Gentzbittel L."/>
            <person name="Childs K.L."/>
            <person name="Yandell M."/>
            <person name="Gundlach H."/>
            <person name="Mayer K.F."/>
            <person name="Schwartz D.C."/>
            <person name="Town C.D."/>
        </authorList>
    </citation>
    <scope>GENOME REANNOTATION</scope>
    <source>
        <strain evidence="8 9">cv. Jemalong A17</strain>
    </source>
</reference>
<reference evidence="7 9" key="1">
    <citation type="journal article" date="2011" name="Nature">
        <title>The Medicago genome provides insight into the evolution of rhizobial symbioses.</title>
        <authorList>
            <person name="Young N.D."/>
            <person name="Debelle F."/>
            <person name="Oldroyd G.E."/>
            <person name="Geurts R."/>
            <person name="Cannon S.B."/>
            <person name="Udvardi M.K."/>
            <person name="Benedito V.A."/>
            <person name="Mayer K.F."/>
            <person name="Gouzy J."/>
            <person name="Schoof H."/>
            <person name="Van de Peer Y."/>
            <person name="Proost S."/>
            <person name="Cook D.R."/>
            <person name="Meyers B.C."/>
            <person name="Spannagl M."/>
            <person name="Cheung F."/>
            <person name="De Mita S."/>
            <person name="Krishnakumar V."/>
            <person name="Gundlach H."/>
            <person name="Zhou S."/>
            <person name="Mudge J."/>
            <person name="Bharti A.K."/>
            <person name="Murray J.D."/>
            <person name="Naoumkina M.A."/>
            <person name="Rosen B."/>
            <person name="Silverstein K.A."/>
            <person name="Tang H."/>
            <person name="Rombauts S."/>
            <person name="Zhao P.X."/>
            <person name="Zhou P."/>
            <person name="Barbe V."/>
            <person name="Bardou P."/>
            <person name="Bechner M."/>
            <person name="Bellec A."/>
            <person name="Berger A."/>
            <person name="Berges H."/>
            <person name="Bidwell S."/>
            <person name="Bisseling T."/>
            <person name="Choisne N."/>
            <person name="Couloux A."/>
            <person name="Denny R."/>
            <person name="Deshpande S."/>
            <person name="Dai X."/>
            <person name="Doyle J.J."/>
            <person name="Dudez A.M."/>
            <person name="Farmer A.D."/>
            <person name="Fouteau S."/>
            <person name="Franken C."/>
            <person name="Gibelin C."/>
            <person name="Gish J."/>
            <person name="Goldstein S."/>
            <person name="Gonzalez A.J."/>
            <person name="Green P.J."/>
            <person name="Hallab A."/>
            <person name="Hartog M."/>
            <person name="Hua A."/>
            <person name="Humphray S.J."/>
            <person name="Jeong D.H."/>
            <person name="Jing Y."/>
            <person name="Jocker A."/>
            <person name="Kenton S.M."/>
            <person name="Kim D.J."/>
            <person name="Klee K."/>
            <person name="Lai H."/>
            <person name="Lang C."/>
            <person name="Lin S."/>
            <person name="Macmil S.L."/>
            <person name="Magdelenat G."/>
            <person name="Matthews L."/>
            <person name="McCorrison J."/>
            <person name="Monaghan E.L."/>
            <person name="Mun J.H."/>
            <person name="Najar F.Z."/>
            <person name="Nicholson C."/>
            <person name="Noirot C."/>
            <person name="O'Bleness M."/>
            <person name="Paule C.R."/>
            <person name="Poulain J."/>
            <person name="Prion F."/>
            <person name="Qin B."/>
            <person name="Qu C."/>
            <person name="Retzel E.F."/>
            <person name="Riddle C."/>
            <person name="Sallet E."/>
            <person name="Samain S."/>
            <person name="Samson N."/>
            <person name="Sanders I."/>
            <person name="Saurat O."/>
            <person name="Scarpelli C."/>
            <person name="Schiex T."/>
            <person name="Segurens B."/>
            <person name="Severin A.J."/>
            <person name="Sherrier D.J."/>
            <person name="Shi R."/>
            <person name="Sims S."/>
            <person name="Singer S.R."/>
            <person name="Sinharoy S."/>
            <person name="Sterck L."/>
            <person name="Viollet A."/>
            <person name="Wang B.B."/>
            <person name="Wang K."/>
            <person name="Wang M."/>
            <person name="Wang X."/>
            <person name="Warfsmann J."/>
            <person name="Weissenbach J."/>
            <person name="White D.D."/>
            <person name="White J.D."/>
            <person name="Wiley G.B."/>
            <person name="Wincker P."/>
            <person name="Xing Y."/>
            <person name="Yang L."/>
            <person name="Yao Z."/>
            <person name="Ying F."/>
            <person name="Zhai J."/>
            <person name="Zhou L."/>
            <person name="Zuber A."/>
            <person name="Denarie J."/>
            <person name="Dixon R.A."/>
            <person name="May G.D."/>
            <person name="Schwartz D.C."/>
            <person name="Rogers J."/>
            <person name="Quetier F."/>
            <person name="Town C.D."/>
            <person name="Roe B.A."/>
        </authorList>
    </citation>
    <scope>NUCLEOTIDE SEQUENCE [LARGE SCALE GENOMIC DNA]</scope>
    <source>
        <strain evidence="7">A17</strain>
        <strain evidence="8 9">cv. Jemalong A17</strain>
    </source>
</reference>
<keyword evidence="4" id="KW-0548">Nucleotidyltransferase</keyword>
<dbReference type="OMA" id="HARIICW"/>
<dbReference type="HOGENOM" id="CLU_2874610_0_0_1"/>
<dbReference type="Pfam" id="PF04565">
    <property type="entry name" value="RNA_pol_Rpb2_3"/>
    <property type="match status" value="1"/>
</dbReference>
<keyword evidence="9" id="KW-1185">Reference proteome</keyword>
<evidence type="ECO:0000256" key="1">
    <source>
        <dbReference type="ARBA" id="ARBA00012418"/>
    </source>
</evidence>
<accession>G7IQ86</accession>
<dbReference type="EC" id="2.7.7.6" evidence="1"/>
<evidence type="ECO:0000256" key="4">
    <source>
        <dbReference type="ARBA" id="ARBA00022695"/>
    </source>
</evidence>
<dbReference type="Gene3D" id="3.90.1100.10">
    <property type="match status" value="1"/>
</dbReference>
<evidence type="ECO:0000259" key="6">
    <source>
        <dbReference type="Pfam" id="PF04565"/>
    </source>
</evidence>
<dbReference type="eggNOG" id="KOG0214">
    <property type="taxonomic scope" value="Eukaryota"/>
</dbReference>
<dbReference type="GO" id="GO:0000428">
    <property type="term" value="C:DNA-directed RNA polymerase complex"/>
    <property type="evidence" value="ECO:0007669"/>
    <property type="project" value="UniProtKB-KW"/>
</dbReference>
<dbReference type="GO" id="GO:0003677">
    <property type="term" value="F:DNA binding"/>
    <property type="evidence" value="ECO:0007669"/>
    <property type="project" value="InterPro"/>
</dbReference>
<name>G7IQ86_MEDTR</name>
<dbReference type="Proteomes" id="UP000002051">
    <property type="component" value="Chromosome 2"/>
</dbReference>
<dbReference type="GO" id="GO:0006351">
    <property type="term" value="P:DNA-templated transcription"/>
    <property type="evidence" value="ECO:0007669"/>
    <property type="project" value="InterPro"/>
</dbReference>
<sequence>MAPHLFSRLPQIIHGRKLSHLNYGGLTGRIVGFWIWNNQHSHYGRICSIDTSKGINVALFGSLAIHARIICWGSVKSQFL</sequence>